<evidence type="ECO:0000313" key="1">
    <source>
        <dbReference type="EMBL" id="QEC57066.1"/>
    </source>
</evidence>
<proteinExistence type="predicted"/>
<name>A0A5B8UKU9_9BACT</name>
<gene>
    <name evidence="1" type="ORF">FSB75_14525</name>
</gene>
<protein>
    <submittedName>
        <fullName evidence="1">Uncharacterized protein</fullName>
    </submittedName>
</protein>
<dbReference type="RefSeq" id="WP_146788969.1">
    <property type="nucleotide sequence ID" value="NZ_BAABIO010000003.1"/>
</dbReference>
<dbReference type="OrthoDB" id="7874338at2"/>
<reference evidence="1 2" key="1">
    <citation type="journal article" date="2015" name="Int. J. Syst. Evol. Microbiol.">
        <title>Flavisolibacter ginsenosidimutans sp. nov., with ginsenoside-converting activity isolated from soil used for cultivating ginseng.</title>
        <authorList>
            <person name="Zhao Y."/>
            <person name="Liu Q."/>
            <person name="Kang M.S."/>
            <person name="Jin F."/>
            <person name="Yu H."/>
            <person name="Im W.T."/>
        </authorList>
    </citation>
    <scope>NUCLEOTIDE SEQUENCE [LARGE SCALE GENOMIC DNA]</scope>
    <source>
        <strain evidence="1 2">Gsoil 636</strain>
    </source>
</reference>
<accession>A0A5B8UKU9</accession>
<keyword evidence="2" id="KW-1185">Reference proteome</keyword>
<dbReference type="Proteomes" id="UP000321204">
    <property type="component" value="Chromosome"/>
</dbReference>
<dbReference type="EMBL" id="CP042433">
    <property type="protein sequence ID" value="QEC57066.1"/>
    <property type="molecule type" value="Genomic_DNA"/>
</dbReference>
<sequence>MANNQFVVDLGSVRLTDDQHQRISNAIQAAVSAEIANLGSASKIALVPINKFVKGPIIDGIVARDITKNFDQFLAGK</sequence>
<evidence type="ECO:0000313" key="2">
    <source>
        <dbReference type="Proteomes" id="UP000321204"/>
    </source>
</evidence>
<dbReference type="AlphaFoldDB" id="A0A5B8UKU9"/>
<dbReference type="KEGG" id="fgg:FSB75_14525"/>
<organism evidence="1 2">
    <name type="scientific">Flavisolibacter ginsenosidimutans</name>
    <dbReference type="NCBI Taxonomy" id="661481"/>
    <lineage>
        <taxon>Bacteria</taxon>
        <taxon>Pseudomonadati</taxon>
        <taxon>Bacteroidota</taxon>
        <taxon>Chitinophagia</taxon>
        <taxon>Chitinophagales</taxon>
        <taxon>Chitinophagaceae</taxon>
        <taxon>Flavisolibacter</taxon>
    </lineage>
</organism>